<dbReference type="Proteomes" id="UP000014629">
    <property type="component" value="Unassembled WGS sequence"/>
</dbReference>
<feature type="region of interest" description="Disordered" evidence="1">
    <location>
        <begin position="58"/>
        <end position="91"/>
    </location>
</feature>
<keyword evidence="3" id="KW-1185">Reference proteome</keyword>
<dbReference type="PATRIC" id="fig|1286094.4.peg.3979"/>
<accession>S3ZJL7</accession>
<dbReference type="AlphaFoldDB" id="S3ZJL7"/>
<name>S3ZJL7_9ACTN</name>
<organism evidence="2 3">
    <name type="scientific">Streptomyces aurantiacus JA 4570</name>
    <dbReference type="NCBI Taxonomy" id="1286094"/>
    <lineage>
        <taxon>Bacteria</taxon>
        <taxon>Bacillati</taxon>
        <taxon>Actinomycetota</taxon>
        <taxon>Actinomycetes</taxon>
        <taxon>Kitasatosporales</taxon>
        <taxon>Streptomycetaceae</taxon>
        <taxon>Streptomyces</taxon>
        <taxon>Streptomyces aurantiacus group</taxon>
    </lineage>
</organism>
<gene>
    <name evidence="2" type="ORF">STRAU_4023</name>
</gene>
<comment type="caution">
    <text evidence="2">The sequence shown here is derived from an EMBL/GenBank/DDBJ whole genome shotgun (WGS) entry which is preliminary data.</text>
</comment>
<evidence type="ECO:0000256" key="1">
    <source>
        <dbReference type="SAM" id="MobiDB-lite"/>
    </source>
</evidence>
<reference evidence="2 3" key="1">
    <citation type="submission" date="2013-02" db="EMBL/GenBank/DDBJ databases">
        <title>Draft Genome Sequence of Streptomyces aurantiacus, Which Produces Setomimycin.</title>
        <authorList>
            <person name="Gruening B.A."/>
            <person name="Praeg A."/>
            <person name="Erxleben A."/>
            <person name="Guenther S."/>
            <person name="Mueller M."/>
        </authorList>
    </citation>
    <scope>NUCLEOTIDE SEQUENCE [LARGE SCALE GENOMIC DNA]</scope>
    <source>
        <strain evidence="2 3">JA 4570</strain>
    </source>
</reference>
<protein>
    <submittedName>
        <fullName evidence="2">Uncharacterized protein</fullName>
    </submittedName>
</protein>
<proteinExistence type="predicted"/>
<evidence type="ECO:0000313" key="3">
    <source>
        <dbReference type="Proteomes" id="UP000014629"/>
    </source>
</evidence>
<evidence type="ECO:0000313" key="2">
    <source>
        <dbReference type="EMBL" id="EPH42939.1"/>
    </source>
</evidence>
<sequence length="158" mass="16427">MAMSSENSADQRMQLAQTDPAWGGAGEVSLASSATDKKRAVLFMENRLLPDTKAAARMAESGGQVHAPLAGPGSPQGGMGKPDTGLSGSLSSWDTYKGLSDAMTVWQGQTSALLSRLHQEMNGLRGAKNALHSPDVGIGSQVEGIGVLRNPSSAFDRM</sequence>
<dbReference type="EMBL" id="AOPZ01000198">
    <property type="protein sequence ID" value="EPH42939.1"/>
    <property type="molecule type" value="Genomic_DNA"/>
</dbReference>